<protein>
    <submittedName>
        <fullName evidence="3">Glycosyltransferase</fullName>
    </submittedName>
</protein>
<dbReference type="GO" id="GO:0016757">
    <property type="term" value="F:glycosyltransferase activity"/>
    <property type="evidence" value="ECO:0007669"/>
    <property type="project" value="UniProtKB-ARBA"/>
</dbReference>
<dbReference type="PANTHER" id="PTHR43179">
    <property type="entry name" value="RHAMNOSYLTRANSFERASE WBBL"/>
    <property type="match status" value="1"/>
</dbReference>
<evidence type="ECO:0000259" key="1">
    <source>
        <dbReference type="Pfam" id="PF00534"/>
    </source>
</evidence>
<dbReference type="Pfam" id="PF13439">
    <property type="entry name" value="Glyco_transf_4"/>
    <property type="match status" value="1"/>
</dbReference>
<dbReference type="Gene3D" id="3.40.50.2000">
    <property type="entry name" value="Glycogen Phosphorylase B"/>
    <property type="match status" value="2"/>
</dbReference>
<proteinExistence type="predicted"/>
<reference evidence="3" key="1">
    <citation type="journal article" date="2020" name="mSystems">
        <title>Genome- and Community-Level Interaction Insights into Carbon Utilization and Element Cycling Functions of Hydrothermarchaeota in Hydrothermal Sediment.</title>
        <authorList>
            <person name="Zhou Z."/>
            <person name="Liu Y."/>
            <person name="Xu W."/>
            <person name="Pan J."/>
            <person name="Luo Z.H."/>
            <person name="Li M."/>
        </authorList>
    </citation>
    <scope>NUCLEOTIDE SEQUENCE [LARGE SCALE GENOMIC DNA]</scope>
    <source>
        <strain evidence="3">SpSt-477</strain>
    </source>
</reference>
<gene>
    <name evidence="3" type="ORF">ENS29_06700</name>
</gene>
<feature type="domain" description="Glycosyltransferase subfamily 4-like N-terminal" evidence="2">
    <location>
        <begin position="419"/>
        <end position="594"/>
    </location>
</feature>
<dbReference type="PANTHER" id="PTHR43179:SF7">
    <property type="entry name" value="RHAMNOSYLTRANSFERASE WBBL"/>
    <property type="match status" value="1"/>
</dbReference>
<dbReference type="Pfam" id="PF00534">
    <property type="entry name" value="Glycos_transf_1"/>
    <property type="match status" value="1"/>
</dbReference>
<accession>A0A7C4MP94</accession>
<dbReference type="InterPro" id="IPR001296">
    <property type="entry name" value="Glyco_trans_1"/>
</dbReference>
<feature type="domain" description="Glycosyl transferase family 1" evidence="1">
    <location>
        <begin position="608"/>
        <end position="785"/>
    </location>
</feature>
<keyword evidence="3" id="KW-0808">Transferase</keyword>
<dbReference type="EMBL" id="DSUH01000155">
    <property type="protein sequence ID" value="HGU32527.1"/>
    <property type="molecule type" value="Genomic_DNA"/>
</dbReference>
<dbReference type="InterPro" id="IPR028098">
    <property type="entry name" value="Glyco_trans_4-like_N"/>
</dbReference>
<dbReference type="SUPFAM" id="SSF53756">
    <property type="entry name" value="UDP-Glycosyltransferase/glycogen phosphorylase"/>
    <property type="match status" value="1"/>
</dbReference>
<dbReference type="CDD" id="cd04186">
    <property type="entry name" value="GT_2_like_c"/>
    <property type="match status" value="1"/>
</dbReference>
<evidence type="ECO:0000313" key="3">
    <source>
        <dbReference type="EMBL" id="HGU32527.1"/>
    </source>
</evidence>
<dbReference type="AlphaFoldDB" id="A0A7C4MP94"/>
<dbReference type="InterPro" id="IPR029044">
    <property type="entry name" value="Nucleotide-diphossugar_trans"/>
</dbReference>
<dbReference type="SUPFAM" id="SSF53448">
    <property type="entry name" value="Nucleotide-diphospho-sugar transferases"/>
    <property type="match status" value="1"/>
</dbReference>
<sequence length="817" mass="92269">MGVLQEHARHLAEKKSCGASVLWDALRVVLCRTGSGIHLSSCETRCRIPPAGHPAAEEGHSAIGSGSPCRCVAAVFEGSILRSVAYEDTLDGCIGNMDTSSLFDIIIVNYNSTDYLFECLKTVFEALGDLPATVYVEDNASHDSPERILGSFPSVRLHCNSRNIGFAAAVNQAIRRGSAPHVVLLNPDSLMDSRFFQNLISFVASNPDVGVIGPRILDGDGSVQGSARAFPTPLTAFFGRKSLFTRLFPNNRITSANVLTSRCDGINPMCVDWVSGACMIVRRRAIDQVGLLDERFFMYWEDADWCRRMWDAGWKVLYYPLSTVVHYVGVSSDQLMIRSLYEFHKSVYLLFDKYNKPSPWILKPLIMAGLFLRLCFVTISGCLHLWVSRSRWGSIRKLSKQPKPDERIRVLRMIARLNIGGPAIHVHLLTTRMNPLTFHTLLVTGSISSQEGDMSYLFEDDDNKPLVIPELQRDISLLLDIQAMFRIFRILNRFRPHIVDTHTAKAGFSARFAVLIYNVLFRQHVSIVHTFHGHVFEGYFSRAKSRMFVWIERQIARLTNVIIAISPIQRQELVERYRIAPASKVRTIELGFDLTPFIHCREKAGVFRQQLRVDERTVLIGIVGRLVPIKHHELFLNAAARLKARWKDRDLRFVIVGDGECRNELERRVRQMGLSEQVVFSGWIRDIPSVYADLDILALTSLNEGTPFSIIEAMAARVPVVATCVGGVPDLLGTPNLPIFEGEFAVCDRGLLCRSNDPEGFCRALLFVLNETGETREHRISNARDYAVHRYSEDRLLRDIERLYLELMGRTIDSNDL</sequence>
<name>A0A7C4MP94_9BACT</name>
<dbReference type="Gene3D" id="3.90.550.10">
    <property type="entry name" value="Spore Coat Polysaccharide Biosynthesis Protein SpsA, Chain A"/>
    <property type="match status" value="1"/>
</dbReference>
<comment type="caution">
    <text evidence="3">The sequence shown here is derived from an EMBL/GenBank/DDBJ whole genome shotgun (WGS) entry which is preliminary data.</text>
</comment>
<dbReference type="Pfam" id="PF13641">
    <property type="entry name" value="Glyco_tranf_2_3"/>
    <property type="match status" value="1"/>
</dbReference>
<evidence type="ECO:0000259" key="2">
    <source>
        <dbReference type="Pfam" id="PF13439"/>
    </source>
</evidence>
<organism evidence="3">
    <name type="scientific">Desulfatirhabdium butyrativorans</name>
    <dbReference type="NCBI Taxonomy" id="340467"/>
    <lineage>
        <taxon>Bacteria</taxon>
        <taxon>Pseudomonadati</taxon>
        <taxon>Thermodesulfobacteriota</taxon>
        <taxon>Desulfobacteria</taxon>
        <taxon>Desulfobacterales</taxon>
        <taxon>Desulfatirhabdiaceae</taxon>
        <taxon>Desulfatirhabdium</taxon>
    </lineage>
</organism>